<dbReference type="PROSITE" id="PS00149">
    <property type="entry name" value="SULFATASE_2"/>
    <property type="match status" value="1"/>
</dbReference>
<keyword evidence="2" id="KW-0479">Metal-binding</keyword>
<dbReference type="InterPro" id="IPR024607">
    <property type="entry name" value="Sulfatase_CS"/>
</dbReference>
<reference evidence="5" key="1">
    <citation type="submission" date="2021-01" db="EMBL/GenBank/DDBJ databases">
        <title>Modified the classification status of verrucomicrobia.</title>
        <authorList>
            <person name="Feng X."/>
        </authorList>
    </citation>
    <scope>NUCLEOTIDE SEQUENCE</scope>
    <source>
        <strain evidence="5">KCTC 13126</strain>
    </source>
</reference>
<evidence type="ECO:0000313" key="6">
    <source>
        <dbReference type="Proteomes" id="UP000617628"/>
    </source>
</evidence>
<dbReference type="AlphaFoldDB" id="A0A934RXR6"/>
<comment type="caution">
    <text evidence="5">The sequence shown here is derived from an EMBL/GenBank/DDBJ whole genome shotgun (WGS) entry which is preliminary data.</text>
</comment>
<accession>A0A934RXR6</accession>
<proteinExistence type="inferred from homology"/>
<evidence type="ECO:0000256" key="2">
    <source>
        <dbReference type="ARBA" id="ARBA00022723"/>
    </source>
</evidence>
<dbReference type="PANTHER" id="PTHR45953">
    <property type="entry name" value="IDURONATE 2-SULFATASE"/>
    <property type="match status" value="1"/>
</dbReference>
<sequence length="507" mass="57611">MPPPINILTIVTDQQRADTIGALGNAKIRTPVLDRLVEQGVSFTRAYTPTPVCMAARAALATGLSPAQTGCWDNNPMPVDATSYMQLLQTAGYQTHGVGKMHFEPDHTRLWGYDTRDISEEGKSGDFDRFLKDNGYGHVLSPHGIRGEMYYLPQPSQLPSHLHESHWVADRCIDFLKSRDRDRPFLLDAHFIKPHPPFENPMPWSYLYRTKDMAPPYRPENYTDFHSRINLVQNRYKYKDQACEDELTWRTTKAAYYGAISFIDYQVGRILEALGDEIENTLIIFTSDHGEMMGDYGCAGKRCLLEASNRIPFIMKMPGQEKAGTRIQTPVTLTDIFTTVSKIAEVTPSDTYGPRSGSDLFDIARGDEEGRIVHTQFQHAWMGNYMATDGKRKFLYSAADDKSWSFTIDDSLRDTPDSSQATSKLGEQAIEHFAKFPKTQAVENGNWRKHEPMPWPEDRDYGLLQQDPEGIEEMLDTIKPYHSGEHPAWDASYGAIFDHMPEMDEES</sequence>
<evidence type="ECO:0000259" key="4">
    <source>
        <dbReference type="Pfam" id="PF00884"/>
    </source>
</evidence>
<name>A0A934RXR6_9BACT</name>
<dbReference type="Gene3D" id="3.40.720.10">
    <property type="entry name" value="Alkaline Phosphatase, subunit A"/>
    <property type="match status" value="1"/>
</dbReference>
<evidence type="ECO:0000313" key="5">
    <source>
        <dbReference type="EMBL" id="MBK1875493.1"/>
    </source>
</evidence>
<protein>
    <submittedName>
        <fullName evidence="5">Sulfatase-like hydrolase/transferase</fullName>
    </submittedName>
</protein>
<dbReference type="RefSeq" id="WP_200353710.1">
    <property type="nucleotide sequence ID" value="NZ_JAENIL010000002.1"/>
</dbReference>
<dbReference type="Proteomes" id="UP000617628">
    <property type="component" value="Unassembled WGS sequence"/>
</dbReference>
<dbReference type="CDD" id="cd16022">
    <property type="entry name" value="sulfatase_like"/>
    <property type="match status" value="1"/>
</dbReference>
<feature type="domain" description="Sulfatase N-terminal" evidence="4">
    <location>
        <begin position="6"/>
        <end position="344"/>
    </location>
</feature>
<dbReference type="GO" id="GO:0008484">
    <property type="term" value="F:sulfuric ester hydrolase activity"/>
    <property type="evidence" value="ECO:0007669"/>
    <property type="project" value="TreeGrafter"/>
</dbReference>
<evidence type="ECO:0000256" key="1">
    <source>
        <dbReference type="ARBA" id="ARBA00008779"/>
    </source>
</evidence>
<dbReference type="InterPro" id="IPR000917">
    <property type="entry name" value="Sulfatase_N"/>
</dbReference>
<dbReference type="GO" id="GO:0046872">
    <property type="term" value="F:metal ion binding"/>
    <property type="evidence" value="ECO:0007669"/>
    <property type="project" value="UniProtKB-KW"/>
</dbReference>
<keyword evidence="3 5" id="KW-0378">Hydrolase</keyword>
<dbReference type="GO" id="GO:0005737">
    <property type="term" value="C:cytoplasm"/>
    <property type="evidence" value="ECO:0007669"/>
    <property type="project" value="TreeGrafter"/>
</dbReference>
<dbReference type="InterPro" id="IPR017850">
    <property type="entry name" value="Alkaline_phosphatase_core_sf"/>
</dbReference>
<evidence type="ECO:0000256" key="3">
    <source>
        <dbReference type="ARBA" id="ARBA00022801"/>
    </source>
</evidence>
<dbReference type="SUPFAM" id="SSF53649">
    <property type="entry name" value="Alkaline phosphatase-like"/>
    <property type="match status" value="1"/>
</dbReference>
<dbReference type="EMBL" id="JAENIL010000002">
    <property type="protein sequence ID" value="MBK1875493.1"/>
    <property type="molecule type" value="Genomic_DNA"/>
</dbReference>
<organism evidence="5 6">
    <name type="scientific">Pelagicoccus mobilis</name>
    <dbReference type="NCBI Taxonomy" id="415221"/>
    <lineage>
        <taxon>Bacteria</taxon>
        <taxon>Pseudomonadati</taxon>
        <taxon>Verrucomicrobiota</taxon>
        <taxon>Opitutia</taxon>
        <taxon>Puniceicoccales</taxon>
        <taxon>Pelagicoccaceae</taxon>
        <taxon>Pelagicoccus</taxon>
    </lineage>
</organism>
<dbReference type="Pfam" id="PF00884">
    <property type="entry name" value="Sulfatase"/>
    <property type="match status" value="1"/>
</dbReference>
<dbReference type="PANTHER" id="PTHR45953:SF1">
    <property type="entry name" value="IDURONATE 2-SULFATASE"/>
    <property type="match status" value="1"/>
</dbReference>
<gene>
    <name evidence="5" type="ORF">JIN87_01370</name>
</gene>
<keyword evidence="6" id="KW-1185">Reference proteome</keyword>
<comment type="similarity">
    <text evidence="1">Belongs to the sulfatase family.</text>
</comment>